<keyword evidence="4" id="KW-1185">Reference proteome</keyword>
<dbReference type="CDD" id="cd04497">
    <property type="entry name" value="hPOT1_OB1_like"/>
    <property type="match status" value="1"/>
</dbReference>
<dbReference type="Gene3D" id="2.40.50.140">
    <property type="entry name" value="Nucleic acid-binding proteins"/>
    <property type="match status" value="1"/>
</dbReference>
<dbReference type="EMBL" id="NRSZ01000535">
    <property type="protein sequence ID" value="PNY26554.1"/>
    <property type="molecule type" value="Genomic_DNA"/>
</dbReference>
<comment type="caution">
    <text evidence="3">The sequence shown here is derived from an EMBL/GenBank/DDBJ whole genome shotgun (WGS) entry which is preliminary data.</text>
</comment>
<feature type="compositionally biased region" description="Basic and acidic residues" evidence="1">
    <location>
        <begin position="902"/>
        <end position="928"/>
    </location>
</feature>
<gene>
    <name evidence="3" type="ORF">TCAP_03516</name>
</gene>
<feature type="region of interest" description="Disordered" evidence="1">
    <location>
        <begin position="137"/>
        <end position="189"/>
    </location>
</feature>
<feature type="compositionally biased region" description="Acidic residues" evidence="1">
    <location>
        <begin position="600"/>
        <end position="617"/>
    </location>
</feature>
<feature type="region of interest" description="Disordered" evidence="1">
    <location>
        <begin position="484"/>
        <end position="881"/>
    </location>
</feature>
<sequence>MADDRSGLEALRGAEATPMARLHPDMDNAKGRVVDGVITITWPYSTVTKSIAFILAEHDFRLRRDKGQLRIEFHGAAGRALADSGIGGGDEIRVSLEGAKWESHQAHTRLPGSTQDWQLKFTNRLLLHVRRAETEGPGVIDVDAVEEEQPQPPSEDGPVRGSTPPLPESQPLEDHAHATPMAPTAAASLHAKRLASSTFEPEEYASPAFLKRARVSYGSLFEGGLDVFDEDGENKGKSKRRARFSMNNTAWRYSSRSPSPEANRPSDDESDPGDASALRTGAQGATGAPKASPQQAAMKDEGCQTQDLYFNPSMDVQVSAESRLAGPSVPPTPTPVSFGTQYEINRVDFQTPSRSLFGHEASQNEARRSAEELVMTTETTAPQDHGFGLGTREPHDDANMFSVPPVAGPVMTTAAFSEGIVAPDYPIATFVDNSLPTTSSNIDPSLQFPADMSAQDHVYYDAPPPEDMTWHGEAVPAEYPSAPLRNFDHHPTVMVADPSPPREQLLGAEPEAAGMDGSARSSHRSISREAGAPQDDALREAEQEPVSRDDTEKEYRDGGDIPGEDYDLRNYDHAKADDESESEDESLPDSSDVEQQAIDLTEESDEDDEDEMEEEQQAQERVQVQGHDDESSESVEDGLDAEEHAVYAGVDHRGPFDAEVEDYDEEDDYYESDDYDEEYDEEDEEDYGDDDAEAGPPPRECAPGEPVFISLLSDSEDEDEPRATQTASSIPSAQPRASIQLGEPEGEILLADSGEHAEAQVGDVPSVKAELEVGDAQEASEPAEDGEDEKPGSDDGPPAFQPVQAAPPEATGIVDEGAKDKDTSRLSGPEPEEARPAEKEAEAPVTTGVVDSGPSDLMDLDETLNAEEQAHTLADRDAQPQTDFVGAFMMDGAADERVDAAPEGHAVDVEAMDTERPETQDAGADKYESAAAPDVSIQDGSDGQPAESHVEDWMPDAVISSGGAEIEEDDATASLADGQREASEVMADAEAAETVITEEKVQQPPTRSETQPGGDAPVPSRHQAQPSQEDEDDLAVEAQIIAEYEEHQLPTKQGVPAAGDVGTGPGAAQPASSEARGSETMDEDQEPEILITLKSLRSRTQRKTRSGDTTGESHEDPSILLAKAPAAETGHEKQPKSPAHATGNKSDRSDPSILLAQASAGDAAHAEDDDSPTTLRVTRSMADQADASAHLAKTWPSSTRSTRRHATPPETTRELGSKPSEQARPKTPDTVAESVLKSPSVADSVAEDEDMVALKRQLQRTLRDCLPDFLALRSLRTFRGKTVDVLAVCTLTPPQPHRPKHGPRDYMLELILTDPWSAPSRVSVAHLFRPHLTSLPVVHAGDIVLLRRMQIVSIKGRGFGVRVGDASAWAVFEKGDEEMLPQIKGPPVEVTEDEVGYARGLRRWWAMQDDKSLAKVDMATQRASQAGKDDTK</sequence>
<feature type="compositionally biased region" description="Acidic residues" evidence="1">
    <location>
        <begin position="630"/>
        <end position="640"/>
    </location>
</feature>
<dbReference type="InterPro" id="IPR012340">
    <property type="entry name" value="NA-bd_OB-fold"/>
</dbReference>
<feature type="compositionally biased region" description="Basic and acidic residues" evidence="1">
    <location>
        <begin position="868"/>
        <end position="878"/>
    </location>
</feature>
<name>A0A2K3QG77_9HYPO</name>
<feature type="compositionally biased region" description="Acidic residues" evidence="1">
    <location>
        <begin position="658"/>
        <end position="693"/>
    </location>
</feature>
<feature type="compositionally biased region" description="Polar residues" evidence="1">
    <location>
        <begin position="723"/>
        <end position="737"/>
    </location>
</feature>
<evidence type="ECO:0000313" key="3">
    <source>
        <dbReference type="EMBL" id="PNY26554.1"/>
    </source>
</evidence>
<dbReference type="SMART" id="SM00976">
    <property type="entry name" value="Telo_bind"/>
    <property type="match status" value="1"/>
</dbReference>
<dbReference type="InterPro" id="IPR011564">
    <property type="entry name" value="Telomer_end-bd_POT1/Cdc13"/>
</dbReference>
<feature type="compositionally biased region" description="Low complexity" evidence="1">
    <location>
        <begin position="178"/>
        <end position="187"/>
    </location>
</feature>
<feature type="region of interest" description="Disordered" evidence="1">
    <location>
        <begin position="249"/>
        <end position="300"/>
    </location>
</feature>
<dbReference type="GO" id="GO:0003677">
    <property type="term" value="F:DNA binding"/>
    <property type="evidence" value="ECO:0007669"/>
    <property type="project" value="InterPro"/>
</dbReference>
<dbReference type="OrthoDB" id="5363079at2759"/>
<dbReference type="SUPFAM" id="SSF50249">
    <property type="entry name" value="Nucleic acid-binding proteins"/>
    <property type="match status" value="1"/>
</dbReference>
<feature type="compositionally biased region" description="Low complexity" evidence="1">
    <location>
        <begin position="797"/>
        <end position="810"/>
    </location>
</feature>
<feature type="compositionally biased region" description="Acidic residues" evidence="1">
    <location>
        <begin position="578"/>
        <end position="587"/>
    </location>
</feature>
<organism evidence="3 4">
    <name type="scientific">Tolypocladium capitatum</name>
    <dbReference type="NCBI Taxonomy" id="45235"/>
    <lineage>
        <taxon>Eukaryota</taxon>
        <taxon>Fungi</taxon>
        <taxon>Dikarya</taxon>
        <taxon>Ascomycota</taxon>
        <taxon>Pezizomycotina</taxon>
        <taxon>Sordariomycetes</taxon>
        <taxon>Hypocreomycetidae</taxon>
        <taxon>Hypocreales</taxon>
        <taxon>Ophiocordycipitaceae</taxon>
        <taxon>Tolypocladium</taxon>
    </lineage>
</organism>
<dbReference type="GO" id="GO:0000723">
    <property type="term" value="P:telomere maintenance"/>
    <property type="evidence" value="ECO:0007669"/>
    <property type="project" value="InterPro"/>
</dbReference>
<feature type="compositionally biased region" description="Polar residues" evidence="1">
    <location>
        <begin position="249"/>
        <end position="260"/>
    </location>
</feature>
<evidence type="ECO:0000256" key="1">
    <source>
        <dbReference type="SAM" id="MobiDB-lite"/>
    </source>
</evidence>
<dbReference type="GO" id="GO:0000781">
    <property type="term" value="C:chromosome, telomeric region"/>
    <property type="evidence" value="ECO:0007669"/>
    <property type="project" value="InterPro"/>
</dbReference>
<protein>
    <recommendedName>
        <fullName evidence="2">Telomeric single stranded DNA binding POT1/Cdc13 domain-containing protein</fullName>
    </recommendedName>
</protein>
<accession>A0A2K3QG77</accession>
<feature type="compositionally biased region" description="Basic and acidic residues" evidence="1">
    <location>
        <begin position="1211"/>
        <end position="1227"/>
    </location>
</feature>
<feature type="region of interest" description="Disordered" evidence="1">
    <location>
        <begin position="224"/>
        <end position="243"/>
    </location>
</feature>
<reference evidence="3 4" key="1">
    <citation type="submission" date="2017-08" db="EMBL/GenBank/DDBJ databases">
        <title>Harnessing the power of phylogenomics to disentangle the directionality and signatures of interkingdom host jumping in the parasitic fungal genus Tolypocladium.</title>
        <authorList>
            <person name="Quandt C.A."/>
            <person name="Patterson W."/>
            <person name="Spatafora J.W."/>
        </authorList>
    </citation>
    <scope>NUCLEOTIDE SEQUENCE [LARGE SCALE GENOMIC DNA]</scope>
    <source>
        <strain evidence="3 4">CBS 113982</strain>
    </source>
</reference>
<dbReference type="Proteomes" id="UP000236621">
    <property type="component" value="Unassembled WGS sequence"/>
</dbReference>
<dbReference type="STRING" id="45235.A0A2K3QG77"/>
<feature type="region of interest" description="Disordered" evidence="1">
    <location>
        <begin position="902"/>
        <end position="1242"/>
    </location>
</feature>
<feature type="compositionally biased region" description="Basic and acidic residues" evidence="1">
    <location>
        <begin position="536"/>
        <end position="559"/>
    </location>
</feature>
<evidence type="ECO:0000313" key="4">
    <source>
        <dbReference type="Proteomes" id="UP000236621"/>
    </source>
</evidence>
<proteinExistence type="predicted"/>
<feature type="domain" description="Telomeric single stranded DNA binding POT1/Cdc13" evidence="2">
    <location>
        <begin position="1269"/>
        <end position="1406"/>
    </location>
</feature>
<dbReference type="Pfam" id="PF02765">
    <property type="entry name" value="POT1"/>
    <property type="match status" value="1"/>
</dbReference>
<evidence type="ECO:0000259" key="2">
    <source>
        <dbReference type="SMART" id="SM00976"/>
    </source>
</evidence>
<feature type="compositionally biased region" description="Basic and acidic residues" evidence="1">
    <location>
        <begin position="566"/>
        <end position="577"/>
    </location>
</feature>
<feature type="compositionally biased region" description="Basic and acidic residues" evidence="1">
    <location>
        <begin position="641"/>
        <end position="656"/>
    </location>
</feature>
<feature type="compositionally biased region" description="Basic and acidic residues" evidence="1">
    <location>
        <begin position="832"/>
        <end position="842"/>
    </location>
</feature>